<keyword evidence="1" id="KW-1133">Transmembrane helix</keyword>
<sequence>MSNDSSAAAPAERRSILSMLSEDFKSFAWRRSFGDPVQVGDQQVIPVALVKVGFGGGGSGNDGGGGGGGAVLPVGILAADENGRASFIPNPIAVLAVMVPLVWASGHAVARIISAARNR</sequence>
<keyword evidence="1" id="KW-0472">Membrane</keyword>
<dbReference type="RefSeq" id="WP_264793922.1">
    <property type="nucleotide sequence ID" value="NZ_BRVS01000001.1"/>
</dbReference>
<evidence type="ECO:0008006" key="4">
    <source>
        <dbReference type="Google" id="ProtNLM"/>
    </source>
</evidence>
<gene>
    <name evidence="2" type="ORF">AHIS1636_01860</name>
</gene>
<evidence type="ECO:0000313" key="3">
    <source>
        <dbReference type="Proteomes" id="UP001209654"/>
    </source>
</evidence>
<accession>A0ABQ5MQ80</accession>
<feature type="transmembrane region" description="Helical" evidence="1">
    <location>
        <begin position="92"/>
        <end position="113"/>
    </location>
</feature>
<keyword evidence="1" id="KW-0812">Transmembrane</keyword>
<evidence type="ECO:0000256" key="1">
    <source>
        <dbReference type="SAM" id="Phobius"/>
    </source>
</evidence>
<organism evidence="2 3">
    <name type="scientific">Arthrobacter mangrovi</name>
    <dbReference type="NCBI Taxonomy" id="2966350"/>
    <lineage>
        <taxon>Bacteria</taxon>
        <taxon>Bacillati</taxon>
        <taxon>Actinomycetota</taxon>
        <taxon>Actinomycetes</taxon>
        <taxon>Micrococcales</taxon>
        <taxon>Micrococcaceae</taxon>
        <taxon>Arthrobacter</taxon>
    </lineage>
</organism>
<protein>
    <recommendedName>
        <fullName evidence="4">Sporulation protein</fullName>
    </recommendedName>
</protein>
<dbReference type="EMBL" id="BRVS01000001">
    <property type="protein sequence ID" value="GLB65747.1"/>
    <property type="molecule type" value="Genomic_DNA"/>
</dbReference>
<comment type="caution">
    <text evidence="2">The sequence shown here is derived from an EMBL/GenBank/DDBJ whole genome shotgun (WGS) entry which is preliminary data.</text>
</comment>
<proteinExistence type="predicted"/>
<name>A0ABQ5MQ80_9MICC</name>
<evidence type="ECO:0000313" key="2">
    <source>
        <dbReference type="EMBL" id="GLB65747.1"/>
    </source>
</evidence>
<dbReference type="Proteomes" id="UP001209654">
    <property type="component" value="Unassembled WGS sequence"/>
</dbReference>
<reference evidence="2 3" key="1">
    <citation type="journal article" date="2023" name="Int. J. Syst. Evol. Microbiol.">
        <title>Arthrobacter mangrovi sp. nov., an actinobacterium isolated from the rhizosphere of a mangrove.</title>
        <authorList>
            <person name="Hamada M."/>
            <person name="Saitou S."/>
            <person name="Enomoto N."/>
            <person name="Nanri K."/>
            <person name="Hidaka K."/>
            <person name="Miura T."/>
            <person name="Tamura T."/>
        </authorList>
    </citation>
    <scope>NUCLEOTIDE SEQUENCE [LARGE SCALE GENOMIC DNA]</scope>
    <source>
        <strain evidence="2 3">NBRC 112813</strain>
    </source>
</reference>
<keyword evidence="3" id="KW-1185">Reference proteome</keyword>